<feature type="transmembrane region" description="Helical" evidence="9">
    <location>
        <begin position="128"/>
        <end position="147"/>
    </location>
</feature>
<keyword evidence="7" id="KW-0325">Glycoprotein</keyword>
<keyword evidence="8" id="KW-0449">Lipoprotein</keyword>
<comment type="subcellular location">
    <subcellularLocation>
        <location evidence="1">Membrane</location>
        <topology evidence="1">Lipid-anchor</topology>
        <topology evidence="1">GPI-anchor</topology>
    </subcellularLocation>
</comment>
<evidence type="ECO:0000256" key="6">
    <source>
        <dbReference type="ARBA" id="ARBA00023136"/>
    </source>
</evidence>
<reference evidence="11" key="1">
    <citation type="submission" date="2013-07" db="EMBL/GenBank/DDBJ databases">
        <authorList>
            <person name="Geib S."/>
        </authorList>
    </citation>
    <scope>NUCLEOTIDE SEQUENCE</scope>
</reference>
<dbReference type="PANTHER" id="PTHR33562:SF14">
    <property type="entry name" value="PROTEIN QUIVER"/>
    <property type="match status" value="1"/>
</dbReference>
<dbReference type="PANTHER" id="PTHR33562">
    <property type="entry name" value="ATILLA, ISOFORM B-RELATED-RELATED"/>
    <property type="match status" value="1"/>
</dbReference>
<evidence type="ECO:0000256" key="10">
    <source>
        <dbReference type="SAM" id="SignalP"/>
    </source>
</evidence>
<keyword evidence="2" id="KW-0336">GPI-anchor</keyword>
<dbReference type="GeneID" id="101461161"/>
<dbReference type="OrthoDB" id="6496929at2759"/>
<dbReference type="RefSeq" id="XP_020716050.1">
    <property type="nucleotide sequence ID" value="XM_020860391.1"/>
</dbReference>
<dbReference type="EMBL" id="GAMC01020000">
    <property type="protein sequence ID" value="JAB86555.1"/>
    <property type="molecule type" value="mRNA"/>
</dbReference>
<feature type="chain" id="PRO_5007737111" evidence="10">
    <location>
        <begin position="22"/>
        <end position="152"/>
    </location>
</feature>
<keyword evidence="6 9" id="KW-0472">Membrane</keyword>
<dbReference type="GO" id="GO:0098552">
    <property type="term" value="C:side of membrane"/>
    <property type="evidence" value="ECO:0007669"/>
    <property type="project" value="UniProtKB-KW"/>
</dbReference>
<reference evidence="11" key="2">
    <citation type="journal article" date="2014" name="BMC Genomics">
        <title>A genomic perspective to assessing quality of mass-reared SIT flies used in Mediterranean fruit fly (Ceratitis capitata) eradication in California.</title>
        <authorList>
            <person name="Calla B."/>
            <person name="Hall B."/>
            <person name="Hou S."/>
            <person name="Geib S.M."/>
        </authorList>
    </citation>
    <scope>NUCLEOTIDE SEQUENCE</scope>
</reference>
<evidence type="ECO:0000256" key="9">
    <source>
        <dbReference type="SAM" id="Phobius"/>
    </source>
</evidence>
<dbReference type="Pfam" id="PF17064">
    <property type="entry name" value="QVR"/>
    <property type="match status" value="1"/>
</dbReference>
<keyword evidence="4 10" id="KW-0732">Signal</keyword>
<dbReference type="GO" id="GO:0030431">
    <property type="term" value="P:sleep"/>
    <property type="evidence" value="ECO:0007669"/>
    <property type="project" value="InterPro"/>
</dbReference>
<keyword evidence="3 9" id="KW-0812">Transmembrane</keyword>
<keyword evidence="5 9" id="KW-1133">Transmembrane helix</keyword>
<evidence type="ECO:0000256" key="5">
    <source>
        <dbReference type="ARBA" id="ARBA00022989"/>
    </source>
</evidence>
<organism evidence="11">
    <name type="scientific">Ceratitis capitata</name>
    <name type="common">Mediterranean fruit fly</name>
    <name type="synonym">Tephritis capitata</name>
    <dbReference type="NCBI Taxonomy" id="7213"/>
    <lineage>
        <taxon>Eukaryota</taxon>
        <taxon>Metazoa</taxon>
        <taxon>Ecdysozoa</taxon>
        <taxon>Arthropoda</taxon>
        <taxon>Hexapoda</taxon>
        <taxon>Insecta</taxon>
        <taxon>Pterygota</taxon>
        <taxon>Neoptera</taxon>
        <taxon>Endopterygota</taxon>
        <taxon>Diptera</taxon>
        <taxon>Brachycera</taxon>
        <taxon>Muscomorpha</taxon>
        <taxon>Tephritoidea</taxon>
        <taxon>Tephritidae</taxon>
        <taxon>Ceratitis</taxon>
        <taxon>Ceratitis</taxon>
    </lineage>
</organism>
<dbReference type="InterPro" id="IPR031424">
    <property type="entry name" value="QVR-like"/>
</dbReference>
<dbReference type="InterPro" id="IPR050975">
    <property type="entry name" value="Sleep_regulator"/>
</dbReference>
<evidence type="ECO:0000313" key="11">
    <source>
        <dbReference type="EMBL" id="JAB86554.1"/>
    </source>
</evidence>
<dbReference type="EMBL" id="GAMC01020001">
    <property type="protein sequence ID" value="JAB86554.1"/>
    <property type="molecule type" value="mRNA"/>
</dbReference>
<dbReference type="GO" id="GO:0032222">
    <property type="term" value="P:regulation of synaptic transmission, cholinergic"/>
    <property type="evidence" value="ECO:0007669"/>
    <property type="project" value="InterPro"/>
</dbReference>
<accession>W8B9S3</accession>
<dbReference type="RefSeq" id="XP_004531405.1">
    <property type="nucleotide sequence ID" value="XM_004531348.3"/>
</dbReference>
<evidence type="ECO:0000256" key="2">
    <source>
        <dbReference type="ARBA" id="ARBA00022622"/>
    </source>
</evidence>
<dbReference type="InterPro" id="IPR045860">
    <property type="entry name" value="Snake_toxin-like_sf"/>
</dbReference>
<dbReference type="SUPFAM" id="SSF57302">
    <property type="entry name" value="Snake toxin-like"/>
    <property type="match status" value="1"/>
</dbReference>
<evidence type="ECO:0000256" key="1">
    <source>
        <dbReference type="ARBA" id="ARBA00004589"/>
    </source>
</evidence>
<protein>
    <submittedName>
        <fullName evidence="11">Uncharacterized protein</fullName>
    </submittedName>
</protein>
<dbReference type="AlphaFoldDB" id="W8B9S3"/>
<evidence type="ECO:0000256" key="4">
    <source>
        <dbReference type="ARBA" id="ARBA00022729"/>
    </source>
</evidence>
<name>W8B9S3_CERCA</name>
<evidence type="ECO:0000256" key="3">
    <source>
        <dbReference type="ARBA" id="ARBA00022692"/>
    </source>
</evidence>
<feature type="signal peptide" evidence="10">
    <location>
        <begin position="1"/>
        <end position="21"/>
    </location>
</feature>
<proteinExistence type="evidence at transcript level"/>
<evidence type="ECO:0000256" key="7">
    <source>
        <dbReference type="ARBA" id="ARBA00023180"/>
    </source>
</evidence>
<dbReference type="EMBL" id="GAMC01019999">
    <property type="protein sequence ID" value="JAB86556.1"/>
    <property type="molecule type" value="mRNA"/>
</dbReference>
<sequence>MQSTILASVLMLLLAVQQGAAIKCYVCNSHKDANCALDIPPEHLLKDCQEDYSTRGKGIPTYCRKISQIIEFSVNNLPPDSRVIRSCGFLNQTRTNYCYQRAGFGGRQIVCSCDMDNCNGAGALNPSAVVMFLAAAAASGWAVLSLLKSSLV</sequence>
<dbReference type="KEGG" id="ccat:101461161"/>
<evidence type="ECO:0000256" key="8">
    <source>
        <dbReference type="ARBA" id="ARBA00023288"/>
    </source>
</evidence>